<dbReference type="PANTHER" id="PTHR35306:SF1">
    <property type="entry name" value="VQ DOMAIN-CONTAINING PROTEIN"/>
    <property type="match status" value="1"/>
</dbReference>
<dbReference type="InterPro" id="IPR028322">
    <property type="entry name" value="PNRC-like_rgn"/>
</dbReference>
<sequence>METLVVVAHHRSHYHNKRKSQISDRFASSPANGFKGINCRSFESGAGFLASPPRALSEPKEPKSPFFYSEPPKQSRRSKPISISKPLVSPRVANLNDDFSNSELWAGPTYSNSPPPSSLPMPKFTLRPKRSVSLELPRPKYNDEIKPAAKSAPSSPTGESGNDFFLNTATATENLRRILHLDIADD</sequence>
<reference evidence="3 4" key="2">
    <citation type="submission" date="2025-04" db="UniProtKB">
        <authorList>
            <consortium name="RefSeq"/>
        </authorList>
    </citation>
    <scope>IDENTIFICATION</scope>
    <source>
        <tissue evidence="3 4">Leaf</tissue>
    </source>
</reference>
<dbReference type="PANTHER" id="PTHR35306">
    <property type="entry name" value="BNAA03G57290D PROTEIN"/>
    <property type="match status" value="1"/>
</dbReference>
<feature type="compositionally biased region" description="Basic and acidic residues" evidence="1">
    <location>
        <begin position="137"/>
        <end position="147"/>
    </location>
</feature>
<feature type="compositionally biased region" description="Polar residues" evidence="1">
    <location>
        <begin position="152"/>
        <end position="165"/>
    </location>
</feature>
<feature type="region of interest" description="Disordered" evidence="1">
    <location>
        <begin position="50"/>
        <end position="87"/>
    </location>
</feature>
<dbReference type="AlphaFoldDB" id="A0A6P5G9A1"/>
<protein>
    <submittedName>
        <fullName evidence="3 4">Uncharacterized protein LOC109721278</fullName>
    </submittedName>
</protein>
<dbReference type="GO" id="GO:0016071">
    <property type="term" value="P:mRNA metabolic process"/>
    <property type="evidence" value="ECO:0007669"/>
    <property type="project" value="UniProtKB-ARBA"/>
</dbReference>
<organism evidence="4">
    <name type="scientific">Ananas comosus</name>
    <name type="common">Pineapple</name>
    <name type="synonym">Ananas ananas</name>
    <dbReference type="NCBI Taxonomy" id="4615"/>
    <lineage>
        <taxon>Eukaryota</taxon>
        <taxon>Viridiplantae</taxon>
        <taxon>Streptophyta</taxon>
        <taxon>Embryophyta</taxon>
        <taxon>Tracheophyta</taxon>
        <taxon>Spermatophyta</taxon>
        <taxon>Magnoliopsida</taxon>
        <taxon>Liliopsida</taxon>
        <taxon>Poales</taxon>
        <taxon>Bromeliaceae</taxon>
        <taxon>Bromelioideae</taxon>
        <taxon>Ananas</taxon>
    </lineage>
</organism>
<reference evidence="2" key="1">
    <citation type="journal article" date="2015" name="Nat. Genet.">
        <title>The pineapple genome and the evolution of CAM photosynthesis.</title>
        <authorList>
            <person name="Ming R."/>
            <person name="VanBuren R."/>
            <person name="Wai C.M."/>
            <person name="Tang H."/>
            <person name="Schatz M.C."/>
            <person name="Bowers J.E."/>
            <person name="Lyons E."/>
            <person name="Wang M.L."/>
            <person name="Chen J."/>
            <person name="Biggers E."/>
            <person name="Zhang J."/>
            <person name="Huang L."/>
            <person name="Zhang L."/>
            <person name="Miao W."/>
            <person name="Zhang J."/>
            <person name="Ye Z."/>
            <person name="Miao C."/>
            <person name="Lin Z."/>
            <person name="Wang H."/>
            <person name="Zhou H."/>
            <person name="Yim W.C."/>
            <person name="Priest H.D."/>
            <person name="Zheng C."/>
            <person name="Woodhouse M."/>
            <person name="Edger P.P."/>
            <person name="Guyot R."/>
            <person name="Guo H.B."/>
            <person name="Guo H."/>
            <person name="Zheng G."/>
            <person name="Singh R."/>
            <person name="Sharma A."/>
            <person name="Min X."/>
            <person name="Zheng Y."/>
            <person name="Lee H."/>
            <person name="Gurtowski J."/>
            <person name="Sedlazeck F.J."/>
            <person name="Harkess A."/>
            <person name="McKain M.R."/>
            <person name="Liao Z."/>
            <person name="Fang J."/>
            <person name="Liu J."/>
            <person name="Zhang X."/>
            <person name="Zhang Q."/>
            <person name="Hu W."/>
            <person name="Qin Y."/>
            <person name="Wang K."/>
            <person name="Chen L.Y."/>
            <person name="Shirley N."/>
            <person name="Lin Y.R."/>
            <person name="Liu L.Y."/>
            <person name="Hernandez A.G."/>
            <person name="Wright C.L."/>
            <person name="Bulone V."/>
            <person name="Tuskan G.A."/>
            <person name="Heath K."/>
            <person name="Zee F."/>
            <person name="Moore P.H."/>
            <person name="Sunkar R."/>
            <person name="Leebens-Mack J.H."/>
            <person name="Mockler T."/>
            <person name="Bennetzen J.L."/>
            <person name="Freeling M."/>
            <person name="Sankoff D."/>
            <person name="Paterson A.H."/>
            <person name="Zhu X."/>
            <person name="Yang X."/>
            <person name="Smith J.A."/>
            <person name="Cushman J.C."/>
            <person name="Paull R.E."/>
            <person name="Yu Q."/>
        </authorList>
    </citation>
    <scope>NUCLEOTIDE SEQUENCE [LARGE SCALE GENOMIC DNA]</scope>
    <source>
        <strain evidence="2">cv. F153</strain>
    </source>
</reference>
<dbReference type="Proteomes" id="UP000515123">
    <property type="component" value="Linkage group 15"/>
</dbReference>
<evidence type="ECO:0000256" key="1">
    <source>
        <dbReference type="SAM" id="MobiDB-lite"/>
    </source>
</evidence>
<proteinExistence type="predicted"/>
<dbReference type="OrthoDB" id="1921042at2759"/>
<dbReference type="RefSeq" id="XP_020104377.1">
    <property type="nucleotide sequence ID" value="XM_020248788.1"/>
</dbReference>
<dbReference type="GeneID" id="109721278"/>
<keyword evidence="2" id="KW-1185">Reference proteome</keyword>
<evidence type="ECO:0000313" key="3">
    <source>
        <dbReference type="RefSeq" id="XP_020104376.1"/>
    </source>
</evidence>
<evidence type="ECO:0000313" key="4">
    <source>
        <dbReference type="RefSeq" id="XP_020104377.1"/>
    </source>
</evidence>
<evidence type="ECO:0000313" key="2">
    <source>
        <dbReference type="Proteomes" id="UP000515123"/>
    </source>
</evidence>
<name>A0A6P5G9A1_ANACO</name>
<accession>A0A6P5G9A1</accession>
<feature type="region of interest" description="Disordered" evidence="1">
    <location>
        <begin position="103"/>
        <end position="165"/>
    </location>
</feature>
<gene>
    <name evidence="3 4" type="primary">LOC109721278</name>
</gene>
<dbReference type="RefSeq" id="XP_020104376.1">
    <property type="nucleotide sequence ID" value="XM_020248787.1"/>
</dbReference>
<dbReference type="Pfam" id="PF15365">
    <property type="entry name" value="PNRC"/>
    <property type="match status" value="1"/>
</dbReference>